<dbReference type="SUPFAM" id="SSF53041">
    <property type="entry name" value="Resolvase-like"/>
    <property type="match status" value="1"/>
</dbReference>
<gene>
    <name evidence="2" type="ORF">SDC9_51988</name>
</gene>
<organism evidence="2">
    <name type="scientific">bioreactor metagenome</name>
    <dbReference type="NCBI Taxonomy" id="1076179"/>
    <lineage>
        <taxon>unclassified sequences</taxon>
        <taxon>metagenomes</taxon>
        <taxon>ecological metagenomes</taxon>
    </lineage>
</organism>
<comment type="caution">
    <text evidence="2">The sequence shown here is derived from an EMBL/GenBank/DDBJ whole genome shotgun (WGS) entry which is preliminary data.</text>
</comment>
<accession>A0A644WPX3</accession>
<dbReference type="AlphaFoldDB" id="A0A644WPX3"/>
<protein>
    <recommendedName>
        <fullName evidence="1">Resolvase/invertase-type recombinase catalytic domain-containing protein</fullName>
    </recommendedName>
</protein>
<dbReference type="GO" id="GO:0000150">
    <property type="term" value="F:DNA strand exchange activity"/>
    <property type="evidence" value="ECO:0007669"/>
    <property type="project" value="InterPro"/>
</dbReference>
<dbReference type="GO" id="GO:0003677">
    <property type="term" value="F:DNA binding"/>
    <property type="evidence" value="ECO:0007669"/>
    <property type="project" value="InterPro"/>
</dbReference>
<name>A0A644WPX3_9ZZZZ</name>
<dbReference type="Gene3D" id="3.40.50.1390">
    <property type="entry name" value="Resolvase, N-terminal catalytic domain"/>
    <property type="match status" value="1"/>
</dbReference>
<evidence type="ECO:0000259" key="1">
    <source>
        <dbReference type="Pfam" id="PF00239"/>
    </source>
</evidence>
<dbReference type="InterPro" id="IPR006119">
    <property type="entry name" value="Resolv_N"/>
</dbReference>
<sequence>MNQNTQCSTTAASQDAGKRAWIYIRIPHNHEPRFDSLEKDLRAYAGEQEFSLMGFSIDFNSRNGGRGMAQMLQAAKEDAFDVLLIRSLDQLNTTLLMSLDIMTCLDNQGIQIWSPGRGRYDVKKMSAAYDLDKYLDDLEDRRYARELRECYMGDCEPGDYDDDDYGDDYHPEAWETAMIRDAERW</sequence>
<feature type="domain" description="Resolvase/invertase-type recombinase catalytic" evidence="1">
    <location>
        <begin position="22"/>
        <end position="117"/>
    </location>
</feature>
<dbReference type="Pfam" id="PF00239">
    <property type="entry name" value="Resolvase"/>
    <property type="match status" value="1"/>
</dbReference>
<evidence type="ECO:0000313" key="2">
    <source>
        <dbReference type="EMBL" id="MPM05697.1"/>
    </source>
</evidence>
<reference evidence="2" key="1">
    <citation type="submission" date="2019-08" db="EMBL/GenBank/DDBJ databases">
        <authorList>
            <person name="Kucharzyk K."/>
            <person name="Murdoch R.W."/>
            <person name="Higgins S."/>
            <person name="Loffler F."/>
        </authorList>
    </citation>
    <scope>NUCLEOTIDE SEQUENCE</scope>
</reference>
<proteinExistence type="predicted"/>
<dbReference type="EMBL" id="VSSQ01001157">
    <property type="protein sequence ID" value="MPM05697.1"/>
    <property type="molecule type" value="Genomic_DNA"/>
</dbReference>
<dbReference type="InterPro" id="IPR036162">
    <property type="entry name" value="Resolvase-like_N_sf"/>
</dbReference>